<reference evidence="3 4" key="1">
    <citation type="journal article" date="2023" name="IScience">
        <title>Expanded male sex-determining region conserved during the evolution of homothallism in the green alga Volvox.</title>
        <authorList>
            <person name="Yamamoto K."/>
            <person name="Matsuzaki R."/>
            <person name="Mahakham W."/>
            <person name="Heman W."/>
            <person name="Sekimoto H."/>
            <person name="Kawachi M."/>
            <person name="Minakuchi Y."/>
            <person name="Toyoda A."/>
            <person name="Nozaki H."/>
        </authorList>
    </citation>
    <scope>NUCLEOTIDE SEQUENCE [LARGE SCALE GENOMIC DNA]</scope>
    <source>
        <strain evidence="3 4">NIES-4468</strain>
    </source>
</reference>
<feature type="region of interest" description="Disordered" evidence="2">
    <location>
        <begin position="172"/>
        <end position="200"/>
    </location>
</feature>
<evidence type="ECO:0000256" key="1">
    <source>
        <dbReference type="ARBA" id="ARBA00093634"/>
    </source>
</evidence>
<dbReference type="PANTHER" id="PTHR31996">
    <property type="entry name" value="COILED-COIL DOMAIN-CONTAINING PROTEIN 115"/>
    <property type="match status" value="1"/>
</dbReference>
<keyword evidence="4" id="KW-1185">Reference proteome</keyword>
<evidence type="ECO:0000256" key="2">
    <source>
        <dbReference type="SAM" id="MobiDB-lite"/>
    </source>
</evidence>
<feature type="compositionally biased region" description="Low complexity" evidence="2">
    <location>
        <begin position="298"/>
        <end position="316"/>
    </location>
</feature>
<organism evidence="3 4">
    <name type="scientific">Volvox africanus</name>
    <dbReference type="NCBI Taxonomy" id="51714"/>
    <lineage>
        <taxon>Eukaryota</taxon>
        <taxon>Viridiplantae</taxon>
        <taxon>Chlorophyta</taxon>
        <taxon>core chlorophytes</taxon>
        <taxon>Chlorophyceae</taxon>
        <taxon>CS clade</taxon>
        <taxon>Chlamydomonadales</taxon>
        <taxon>Volvocaceae</taxon>
        <taxon>Volvox</taxon>
    </lineage>
</organism>
<evidence type="ECO:0000313" key="4">
    <source>
        <dbReference type="Proteomes" id="UP001165090"/>
    </source>
</evidence>
<dbReference type="EMBL" id="BSDZ01000103">
    <property type="protein sequence ID" value="GLI71274.1"/>
    <property type="molecule type" value="Genomic_DNA"/>
</dbReference>
<evidence type="ECO:0000313" key="3">
    <source>
        <dbReference type="EMBL" id="GLI71274.1"/>
    </source>
</evidence>
<name>A0ABQ5SNP3_9CHLO</name>
<accession>A0ABQ5SNP3</accession>
<protein>
    <recommendedName>
        <fullName evidence="1">Vacuolar ATPase assembly protein VMA22</fullName>
    </recommendedName>
</protein>
<comment type="caution">
    <text evidence="3">The sequence shown here is derived from an EMBL/GenBank/DDBJ whole genome shotgun (WGS) entry which is preliminary data.</text>
</comment>
<feature type="region of interest" description="Disordered" evidence="2">
    <location>
        <begin position="296"/>
        <end position="316"/>
    </location>
</feature>
<proteinExistence type="predicted"/>
<feature type="region of interest" description="Disordered" evidence="2">
    <location>
        <begin position="216"/>
        <end position="259"/>
    </location>
</feature>
<dbReference type="InterPro" id="IPR040357">
    <property type="entry name" value="Vma22/CCDC115"/>
</dbReference>
<dbReference type="Proteomes" id="UP001165090">
    <property type="component" value="Unassembled WGS sequence"/>
</dbReference>
<dbReference type="PANTHER" id="PTHR31996:SF2">
    <property type="entry name" value="COILED-COIL DOMAIN-CONTAINING PROTEIN 115"/>
    <property type="match status" value="1"/>
</dbReference>
<sequence>MAAAEKPFSATDLDAAEREFVESLDTVQEYLLLQARLQDQLKQGLMNLARAKYSMGPIGQAQYDMDMKASVRVVVRSGSEGGGGAVEGASTTCSGSRYGFEIQKQPPSATATVTAAAATATAAAATAAATARLSPQSPAAAVGKAGGRRNVMEKVAAADGVVQCKDMDLLDDLLDNDGDEDGGLSRDSEKEEEEEEELKEANEFLRRMRVLLSGNGGDDDGGVGDVGDSDGNCAGSGVAESKMTRRFRRDGRNGGGGGGPLHWFGVLVPPALKDAQSGFSAALETCLQLANTAQRMRPGAPVASSSAGAAEEGIVK</sequence>
<dbReference type="Pfam" id="PF21730">
    <property type="entry name" value="Vma22_CCDC115"/>
    <property type="match status" value="1"/>
</dbReference>
<feature type="compositionally biased region" description="Acidic residues" evidence="2">
    <location>
        <begin position="172"/>
        <end position="182"/>
    </location>
</feature>
<gene>
    <name evidence="3" type="ORF">VaNZ11_016401</name>
</gene>